<feature type="binding site" evidence="8">
    <location>
        <begin position="166"/>
        <end position="173"/>
    </location>
    <ligand>
        <name>GTP</name>
        <dbReference type="ChEBI" id="CHEBI:37565"/>
    </ligand>
</feature>
<reference evidence="12 13" key="1">
    <citation type="submission" date="2019-12" db="EMBL/GenBank/DDBJ databases">
        <title>Snethiella sp. nov. sp. isolated from sea sand.</title>
        <authorList>
            <person name="Kim J."/>
            <person name="Jeong S.E."/>
            <person name="Jung H.S."/>
            <person name="Jeon C.O."/>
        </authorList>
    </citation>
    <scope>NUCLEOTIDE SEQUENCE [LARGE SCALE GENOMIC DNA]</scope>
    <source>
        <strain evidence="12 13">DP05</strain>
    </source>
</reference>
<dbReference type="PROSITE" id="PS00905">
    <property type="entry name" value="GTP1_OBG"/>
    <property type="match status" value="1"/>
</dbReference>
<dbReference type="GO" id="GO:0042254">
    <property type="term" value="P:ribosome biogenesis"/>
    <property type="evidence" value="ECO:0007669"/>
    <property type="project" value="UniProtKB-UniRule"/>
</dbReference>
<dbReference type="InterPro" id="IPR027417">
    <property type="entry name" value="P-loop_NTPase"/>
</dbReference>
<evidence type="ECO:0000256" key="1">
    <source>
        <dbReference type="ARBA" id="ARBA00007699"/>
    </source>
</evidence>
<evidence type="ECO:0000256" key="5">
    <source>
        <dbReference type="ARBA" id="ARBA00022801"/>
    </source>
</evidence>
<dbReference type="CDD" id="cd01898">
    <property type="entry name" value="Obg"/>
    <property type="match status" value="1"/>
</dbReference>
<dbReference type="Pfam" id="PF01926">
    <property type="entry name" value="MMR_HSR1"/>
    <property type="match status" value="1"/>
</dbReference>
<dbReference type="RefSeq" id="WP_161313886.1">
    <property type="nucleotide sequence ID" value="NZ_WTUW01000001.1"/>
</dbReference>
<proteinExistence type="inferred from homology"/>
<evidence type="ECO:0000256" key="2">
    <source>
        <dbReference type="ARBA" id="ARBA00022490"/>
    </source>
</evidence>
<dbReference type="Pfam" id="PF01018">
    <property type="entry name" value="GTP1_OBG"/>
    <property type="match status" value="1"/>
</dbReference>
<evidence type="ECO:0000259" key="11">
    <source>
        <dbReference type="PROSITE" id="PS51883"/>
    </source>
</evidence>
<dbReference type="GO" id="GO:0043022">
    <property type="term" value="F:ribosome binding"/>
    <property type="evidence" value="ECO:0007669"/>
    <property type="project" value="UniProtKB-ARBA"/>
</dbReference>
<dbReference type="PIRSF" id="PIRSF002401">
    <property type="entry name" value="GTP_bd_Obg/CgtA"/>
    <property type="match status" value="1"/>
</dbReference>
<keyword evidence="13" id="KW-1185">Reference proteome</keyword>
<keyword evidence="6 8" id="KW-0460">Magnesium</keyword>
<dbReference type="GO" id="GO:0005525">
    <property type="term" value="F:GTP binding"/>
    <property type="evidence" value="ECO:0007669"/>
    <property type="project" value="UniProtKB-UniRule"/>
</dbReference>
<protein>
    <recommendedName>
        <fullName evidence="8">GTPase Obg</fullName>
        <ecNumber evidence="8">3.6.5.-</ecNumber>
    </recommendedName>
    <alternativeName>
        <fullName evidence="8">GTP-binding protein Obg</fullName>
    </alternativeName>
</protein>
<evidence type="ECO:0000256" key="4">
    <source>
        <dbReference type="ARBA" id="ARBA00022741"/>
    </source>
</evidence>
<evidence type="ECO:0000256" key="7">
    <source>
        <dbReference type="ARBA" id="ARBA00023134"/>
    </source>
</evidence>
<dbReference type="InterPro" id="IPR036726">
    <property type="entry name" value="GTP1_OBG_dom_sf"/>
</dbReference>
<dbReference type="NCBIfam" id="NF008955">
    <property type="entry name" value="PRK12297.1"/>
    <property type="match status" value="1"/>
</dbReference>
<keyword evidence="2 8" id="KW-0963">Cytoplasm</keyword>
<comment type="subunit">
    <text evidence="8">Monomer.</text>
</comment>
<dbReference type="PROSITE" id="PS51710">
    <property type="entry name" value="G_OBG"/>
    <property type="match status" value="1"/>
</dbReference>
<dbReference type="PANTHER" id="PTHR11702">
    <property type="entry name" value="DEVELOPMENTALLY REGULATED GTP-BINDING PROTEIN-RELATED"/>
    <property type="match status" value="1"/>
</dbReference>
<feature type="region of interest" description="Disordered" evidence="9">
    <location>
        <begin position="334"/>
        <end position="354"/>
    </location>
</feature>
<dbReference type="NCBIfam" id="TIGR02729">
    <property type="entry name" value="Obg_CgtA"/>
    <property type="match status" value="1"/>
</dbReference>
<dbReference type="GO" id="GO:0000287">
    <property type="term" value="F:magnesium ion binding"/>
    <property type="evidence" value="ECO:0007669"/>
    <property type="project" value="InterPro"/>
</dbReference>
<accession>A0A6L8W2V9</accession>
<sequence>MKFLDQAKVYLRSGNGGPGALSFRREKFIEFGGPNGGDGGRGGSVIVECVEGLNTLIDYRYQQHFKAKSGGHGMGRDRTGAAATDVILKVPVGTQVLEEDNETLIADFTEVGQSITLCKGGDGGRGNAAFKTSTNRAPRKIEPGWPGEERWVWLRLKLIADAGLVGLPNAGKSTFLSVTSRAKPKIADYPFTTLVPQLGVVAVGEREFVLADIPGLIEGASEGIGLGHRFLGHVERCRVLLHLIDATEEDVVDSYKTIRHELVTYDEGLAAKPEIIALNKMDSVTDEELESKIEAIKKVSGKPVFAISAVIGENVEPLLFALLKIIDESKAEERAKQEAEERTLAGEEPTTWRP</sequence>
<comment type="cofactor">
    <cofactor evidence="8">
        <name>Mg(2+)</name>
        <dbReference type="ChEBI" id="CHEBI:18420"/>
    </cofactor>
</comment>
<feature type="binding site" evidence="8">
    <location>
        <position position="173"/>
    </location>
    <ligand>
        <name>Mg(2+)</name>
        <dbReference type="ChEBI" id="CHEBI:18420"/>
    </ligand>
</feature>
<dbReference type="GO" id="GO:0005737">
    <property type="term" value="C:cytoplasm"/>
    <property type="evidence" value="ECO:0007669"/>
    <property type="project" value="UniProtKB-SubCell"/>
</dbReference>
<feature type="domain" description="OBG-type G" evidence="10">
    <location>
        <begin position="160"/>
        <end position="327"/>
    </location>
</feature>
<comment type="similarity">
    <text evidence="1 8">Belongs to the TRAFAC class OBG-HflX-like GTPase superfamily. OBG GTPase family.</text>
</comment>
<feature type="binding site" evidence="8">
    <location>
        <begin position="212"/>
        <end position="215"/>
    </location>
    <ligand>
        <name>GTP</name>
        <dbReference type="ChEBI" id="CHEBI:37565"/>
    </ligand>
</feature>
<comment type="subcellular location">
    <subcellularLocation>
        <location evidence="8">Cytoplasm</location>
    </subcellularLocation>
</comment>
<evidence type="ECO:0000256" key="3">
    <source>
        <dbReference type="ARBA" id="ARBA00022723"/>
    </source>
</evidence>
<dbReference type="EC" id="3.6.5.-" evidence="8"/>
<dbReference type="SUPFAM" id="SSF82051">
    <property type="entry name" value="Obg GTP-binding protein N-terminal domain"/>
    <property type="match status" value="1"/>
</dbReference>
<dbReference type="PRINTS" id="PR00326">
    <property type="entry name" value="GTP1OBG"/>
</dbReference>
<dbReference type="NCBIfam" id="NF008956">
    <property type="entry name" value="PRK12299.1"/>
    <property type="match status" value="1"/>
</dbReference>
<feature type="binding site" evidence="8">
    <location>
        <position position="193"/>
    </location>
    <ligand>
        <name>Mg(2+)</name>
        <dbReference type="ChEBI" id="CHEBI:18420"/>
    </ligand>
</feature>
<evidence type="ECO:0000256" key="6">
    <source>
        <dbReference type="ARBA" id="ARBA00022842"/>
    </source>
</evidence>
<feature type="binding site" evidence="8">
    <location>
        <begin position="308"/>
        <end position="310"/>
    </location>
    <ligand>
        <name>GTP</name>
        <dbReference type="ChEBI" id="CHEBI:37565"/>
    </ligand>
</feature>
<comment type="caution">
    <text evidence="12">The sequence shown here is derived from an EMBL/GenBank/DDBJ whole genome shotgun (WGS) entry which is preliminary data.</text>
</comment>
<dbReference type="PROSITE" id="PS51883">
    <property type="entry name" value="OBG"/>
    <property type="match status" value="1"/>
</dbReference>
<keyword evidence="5 8" id="KW-0378">Hydrolase</keyword>
<dbReference type="InterPro" id="IPR006073">
    <property type="entry name" value="GTP-bd"/>
</dbReference>
<dbReference type="InterPro" id="IPR006169">
    <property type="entry name" value="GTP1_OBG_dom"/>
</dbReference>
<dbReference type="GO" id="GO:0003924">
    <property type="term" value="F:GTPase activity"/>
    <property type="evidence" value="ECO:0007669"/>
    <property type="project" value="UniProtKB-UniRule"/>
</dbReference>
<feature type="compositionally biased region" description="Basic and acidic residues" evidence="9">
    <location>
        <begin position="334"/>
        <end position="345"/>
    </location>
</feature>
<evidence type="ECO:0000256" key="8">
    <source>
        <dbReference type="HAMAP-Rule" id="MF_01454"/>
    </source>
</evidence>
<name>A0A6L8W2V9_9PROT</name>
<dbReference type="EMBL" id="WTUW01000001">
    <property type="protein sequence ID" value="MZR29415.1"/>
    <property type="molecule type" value="Genomic_DNA"/>
</dbReference>
<dbReference type="Gene3D" id="3.40.50.300">
    <property type="entry name" value="P-loop containing nucleotide triphosphate hydrolases"/>
    <property type="match status" value="1"/>
</dbReference>
<dbReference type="InterPro" id="IPR031167">
    <property type="entry name" value="G_OBG"/>
</dbReference>
<evidence type="ECO:0000259" key="10">
    <source>
        <dbReference type="PROSITE" id="PS51710"/>
    </source>
</evidence>
<dbReference type="InterPro" id="IPR014100">
    <property type="entry name" value="GTP-bd_Obg/CgtA"/>
</dbReference>
<keyword evidence="3 8" id="KW-0479">Metal-binding</keyword>
<dbReference type="SUPFAM" id="SSF52540">
    <property type="entry name" value="P-loop containing nucleoside triphosphate hydrolases"/>
    <property type="match status" value="1"/>
</dbReference>
<dbReference type="FunFam" id="2.70.210.12:FF:000001">
    <property type="entry name" value="GTPase Obg"/>
    <property type="match status" value="1"/>
</dbReference>
<evidence type="ECO:0000313" key="12">
    <source>
        <dbReference type="EMBL" id="MZR29415.1"/>
    </source>
</evidence>
<dbReference type="InterPro" id="IPR006074">
    <property type="entry name" value="GTP1-OBG_CS"/>
</dbReference>
<organism evidence="12 13">
    <name type="scientific">Sneathiella litorea</name>
    <dbReference type="NCBI Taxonomy" id="2606216"/>
    <lineage>
        <taxon>Bacteria</taxon>
        <taxon>Pseudomonadati</taxon>
        <taxon>Pseudomonadota</taxon>
        <taxon>Alphaproteobacteria</taxon>
        <taxon>Sneathiellales</taxon>
        <taxon>Sneathiellaceae</taxon>
        <taxon>Sneathiella</taxon>
    </lineage>
</organism>
<evidence type="ECO:0000256" key="9">
    <source>
        <dbReference type="SAM" id="MobiDB-lite"/>
    </source>
</evidence>
<feature type="binding site" evidence="8">
    <location>
        <begin position="191"/>
        <end position="195"/>
    </location>
    <ligand>
        <name>GTP</name>
        <dbReference type="ChEBI" id="CHEBI:37565"/>
    </ligand>
</feature>
<dbReference type="AlphaFoldDB" id="A0A6L8W2V9"/>
<keyword evidence="4 8" id="KW-0547">Nucleotide-binding</keyword>
<keyword evidence="7 8" id="KW-0342">GTP-binding</keyword>
<comment type="function">
    <text evidence="8">An essential GTPase which binds GTP, GDP and possibly (p)ppGpp with moderate affinity, with high nucleotide exchange rates and a fairly low GTP hydrolysis rate. Plays a role in control of the cell cycle, stress response, ribosome biogenesis and in those bacteria that undergo differentiation, in morphogenesis control.</text>
</comment>
<evidence type="ECO:0000313" key="13">
    <source>
        <dbReference type="Proteomes" id="UP000476030"/>
    </source>
</evidence>
<dbReference type="Proteomes" id="UP000476030">
    <property type="component" value="Unassembled WGS sequence"/>
</dbReference>
<feature type="binding site" evidence="8">
    <location>
        <begin position="279"/>
        <end position="282"/>
    </location>
    <ligand>
        <name>GTP</name>
        <dbReference type="ChEBI" id="CHEBI:37565"/>
    </ligand>
</feature>
<dbReference type="HAMAP" id="MF_01454">
    <property type="entry name" value="GTPase_Obg"/>
    <property type="match status" value="1"/>
</dbReference>
<dbReference type="InterPro" id="IPR045086">
    <property type="entry name" value="OBG_GTPase"/>
</dbReference>
<feature type="domain" description="Obg" evidence="11">
    <location>
        <begin position="1"/>
        <end position="159"/>
    </location>
</feature>
<gene>
    <name evidence="12" type="primary">obgE</name>
    <name evidence="8" type="synonym">obg</name>
    <name evidence="12" type="ORF">GQE98_02090</name>
</gene>
<dbReference type="Gene3D" id="2.70.210.12">
    <property type="entry name" value="GTP1/OBG domain"/>
    <property type="match status" value="1"/>
</dbReference>
<dbReference type="PANTHER" id="PTHR11702:SF31">
    <property type="entry name" value="MITOCHONDRIAL RIBOSOME-ASSOCIATED GTPASE 2"/>
    <property type="match status" value="1"/>
</dbReference>